<dbReference type="AlphaFoldDB" id="A0AAV9NJB7"/>
<evidence type="ECO:0000256" key="1">
    <source>
        <dbReference type="SAM" id="MobiDB-lite"/>
    </source>
</evidence>
<sequence>MSLWPFRSQHHDAAQPSRSHQDETAQPLQQAEVDKICHIMKSMRLDPLTQATGTTSQRERGLWDLMFKLKTEAEEFESSTLSLVAHLEEGYTVLDYRPMSMTEEITSIENGPERWARLRELAVVLAMETVPRLRIQYVKVKEQLDTVLNPRVLPEISKFSVLRMPQGITLV</sequence>
<dbReference type="RefSeq" id="XP_064708442.1">
    <property type="nucleotide sequence ID" value="XM_064855782.1"/>
</dbReference>
<feature type="region of interest" description="Disordered" evidence="1">
    <location>
        <begin position="1"/>
        <end position="28"/>
    </location>
</feature>
<name>A0AAV9NJB7_9EURO</name>
<reference evidence="2 3" key="1">
    <citation type="submission" date="2023-08" db="EMBL/GenBank/DDBJ databases">
        <title>Black Yeasts Isolated from many extreme environments.</title>
        <authorList>
            <person name="Coleine C."/>
            <person name="Stajich J.E."/>
            <person name="Selbmann L."/>
        </authorList>
    </citation>
    <scope>NUCLEOTIDE SEQUENCE [LARGE SCALE GENOMIC DNA]</scope>
    <source>
        <strain evidence="2 3">CCFEE 5792</strain>
    </source>
</reference>
<evidence type="ECO:0000313" key="2">
    <source>
        <dbReference type="EMBL" id="KAK5056726.1"/>
    </source>
</evidence>
<evidence type="ECO:0000313" key="3">
    <source>
        <dbReference type="Proteomes" id="UP001358417"/>
    </source>
</evidence>
<comment type="caution">
    <text evidence="2">The sequence shown here is derived from an EMBL/GenBank/DDBJ whole genome shotgun (WGS) entry which is preliminary data.</text>
</comment>
<proteinExistence type="predicted"/>
<dbReference type="EMBL" id="JAVRRD010000007">
    <property type="protein sequence ID" value="KAK5056726.1"/>
    <property type="molecule type" value="Genomic_DNA"/>
</dbReference>
<dbReference type="GeneID" id="89980405"/>
<accession>A0AAV9NJB7</accession>
<gene>
    <name evidence="2" type="ORF">LTR84_012258</name>
</gene>
<keyword evidence="3" id="KW-1185">Reference proteome</keyword>
<organism evidence="2 3">
    <name type="scientific">Exophiala bonariae</name>
    <dbReference type="NCBI Taxonomy" id="1690606"/>
    <lineage>
        <taxon>Eukaryota</taxon>
        <taxon>Fungi</taxon>
        <taxon>Dikarya</taxon>
        <taxon>Ascomycota</taxon>
        <taxon>Pezizomycotina</taxon>
        <taxon>Eurotiomycetes</taxon>
        <taxon>Chaetothyriomycetidae</taxon>
        <taxon>Chaetothyriales</taxon>
        <taxon>Herpotrichiellaceae</taxon>
        <taxon>Exophiala</taxon>
    </lineage>
</organism>
<protein>
    <submittedName>
        <fullName evidence="2">Uncharacterized protein</fullName>
    </submittedName>
</protein>
<feature type="compositionally biased region" description="Basic and acidic residues" evidence="1">
    <location>
        <begin position="9"/>
        <end position="23"/>
    </location>
</feature>
<dbReference type="Proteomes" id="UP001358417">
    <property type="component" value="Unassembled WGS sequence"/>
</dbReference>